<dbReference type="RefSeq" id="XP_057396680.1">
    <property type="nucleotide sequence ID" value="XM_057540697.1"/>
</dbReference>
<dbReference type="PANTHER" id="PTHR12610:SF30">
    <property type="entry name" value="SINGLE-STRANDED DNA-BINDING PROTEIN 4"/>
    <property type="match status" value="1"/>
</dbReference>
<evidence type="ECO:0000313" key="6">
    <source>
        <dbReference type="RefSeq" id="XP_057396679.1"/>
    </source>
</evidence>
<evidence type="ECO:0000256" key="1">
    <source>
        <dbReference type="ARBA" id="ARBA00004123"/>
    </source>
</evidence>
<reference evidence="5 6" key="1">
    <citation type="submission" date="2025-05" db="UniProtKB">
        <authorList>
            <consortium name="RefSeq"/>
        </authorList>
    </citation>
    <scope>NUCLEOTIDE SEQUENCE [LARGE SCALE GENOMIC DNA]</scope>
</reference>
<feature type="compositionally biased region" description="Low complexity" evidence="4">
    <location>
        <begin position="337"/>
        <end position="347"/>
    </location>
</feature>
<dbReference type="PROSITE" id="PS50896">
    <property type="entry name" value="LISH"/>
    <property type="match status" value="1"/>
</dbReference>
<evidence type="ECO:0000256" key="2">
    <source>
        <dbReference type="ARBA" id="ARBA00023125"/>
    </source>
</evidence>
<evidence type="ECO:0000256" key="3">
    <source>
        <dbReference type="ARBA" id="ARBA00023242"/>
    </source>
</evidence>
<keyword evidence="3" id="KW-0539">Nucleus</keyword>
<keyword evidence="5" id="KW-1185">Reference proteome</keyword>
<feature type="compositionally biased region" description="Low complexity" evidence="4">
    <location>
        <begin position="222"/>
        <end position="238"/>
    </location>
</feature>
<feature type="compositionally biased region" description="Low complexity" evidence="4">
    <location>
        <begin position="393"/>
        <end position="405"/>
    </location>
</feature>
<dbReference type="PANTHER" id="PTHR12610">
    <property type="entry name" value="SINGLE STRANDED DNA BINDING PROTEIN"/>
    <property type="match status" value="1"/>
</dbReference>
<feature type="region of interest" description="Disordered" evidence="4">
    <location>
        <begin position="129"/>
        <end position="240"/>
    </location>
</feature>
<dbReference type="Pfam" id="PF04503">
    <property type="entry name" value="SSDP"/>
    <property type="match status" value="2"/>
</dbReference>
<dbReference type="InterPro" id="IPR006594">
    <property type="entry name" value="LisH"/>
</dbReference>
<evidence type="ECO:0000313" key="5">
    <source>
        <dbReference type="Proteomes" id="UP001652580"/>
    </source>
</evidence>
<accession>A0ABM3T3K8</accession>
<evidence type="ECO:0000256" key="4">
    <source>
        <dbReference type="SAM" id="MobiDB-lite"/>
    </source>
</evidence>
<keyword evidence="2 6" id="KW-0238">DNA-binding</keyword>
<dbReference type="InterPro" id="IPR008116">
    <property type="entry name" value="SSDP_DNA-bd"/>
</dbReference>
<comment type="subcellular location">
    <subcellularLocation>
        <location evidence="1">Nucleus</location>
    </subcellularLocation>
</comment>
<dbReference type="SMART" id="SM00667">
    <property type="entry name" value="LisH"/>
    <property type="match status" value="1"/>
</dbReference>
<dbReference type="GO" id="GO:0003677">
    <property type="term" value="F:DNA binding"/>
    <property type="evidence" value="ECO:0007669"/>
    <property type="project" value="UniProtKB-KW"/>
</dbReference>
<dbReference type="RefSeq" id="XP_057396679.1">
    <property type="nucleotide sequence ID" value="XM_057540696.1"/>
</dbReference>
<dbReference type="Proteomes" id="UP001652580">
    <property type="component" value="Chromosome 2"/>
</dbReference>
<proteinExistence type="predicted"/>
<name>A0ABM3T3K8_BALAC</name>
<dbReference type="GeneID" id="103008143"/>
<feature type="region of interest" description="Disordered" evidence="4">
    <location>
        <begin position="332"/>
        <end position="418"/>
    </location>
</feature>
<protein>
    <submittedName>
        <fullName evidence="6 7">Single-stranded DNA-binding protein 4 isoform X1</fullName>
    </submittedName>
</protein>
<evidence type="ECO:0000313" key="7">
    <source>
        <dbReference type="RefSeq" id="XP_057396680.1"/>
    </source>
</evidence>
<dbReference type="PRINTS" id="PR01743">
    <property type="entry name" value="SSDNABINDING"/>
</dbReference>
<feature type="compositionally biased region" description="Basic residues" evidence="4">
    <location>
        <begin position="406"/>
        <end position="418"/>
    </location>
</feature>
<sequence>MYAKGGKGSAVPSDSQAREKLALYVYEYLLHVGAQKSAQTFLSEIRWEKNITLGEPPGFLHSWWCVFWDLYCAAPDRREACEHSSEAKAFQDYSAAAAPSPVMGSMAPNDAMASGPMAPGFFQPFMSPRFPGGPRPTLRMPSQPPVGLPGSQPLLPGAMDPSPRAQGHSSMGPMQRVTPPRGMTSVGPQSYGSGMRPPPNSLAGPGLPTMNMGPGVRGPWASPSGNSIPYSSSSPGSYTVSDAEAGTPDLGAGVVGWQLEGFSHLLCLCVQGPPGGGGPPGTPIMPSPGDSTNSSENMYTIMNPIGPGAGRTNFPLGPGPEAPMAAMSAMEPHHVNGSLGSGDLDGLPKSSPGAVAGLSNTPGTPRDDGEMAAAGTFLHPFPSESVSDCVDSPPAAASGRRGLAGRPRRGGRGARARP</sequence>
<organism evidence="5 6">
    <name type="scientific">Balaenoptera acutorostrata</name>
    <name type="common">Common minke whale</name>
    <name type="synonym">Balaena rostrata</name>
    <dbReference type="NCBI Taxonomy" id="9767"/>
    <lineage>
        <taxon>Eukaryota</taxon>
        <taxon>Metazoa</taxon>
        <taxon>Chordata</taxon>
        <taxon>Craniata</taxon>
        <taxon>Vertebrata</taxon>
        <taxon>Euteleostomi</taxon>
        <taxon>Mammalia</taxon>
        <taxon>Eutheria</taxon>
        <taxon>Laurasiatheria</taxon>
        <taxon>Artiodactyla</taxon>
        <taxon>Whippomorpha</taxon>
        <taxon>Cetacea</taxon>
        <taxon>Mysticeti</taxon>
        <taxon>Balaenopteridae</taxon>
        <taxon>Balaenoptera</taxon>
    </lineage>
</organism>
<gene>
    <name evidence="6 7" type="primary">SSBP4</name>
</gene>